<evidence type="ECO:0000313" key="3">
    <source>
        <dbReference type="Proteomes" id="UP000053237"/>
    </source>
</evidence>
<sequence>MTRSNNEERLHELEKVLKEISSHEERKNLESVQQSFVETRQLVLQQQLESTKTELEACVKSKAVLCEKIGELEQVFDFEKVFSTDGEKRRRGQVEKQKAKHQATQCYLNHGDFDTTSPTSVSSSKAAFIDPIETDTGVDKVNVDLRSDDHEVVRLKKANDTLACEKSSLAQDLDTASKALILMEEKYASMESQYLLEQENTSKSSEMIARLELDLHTTKETLAKQQQSIIKPEEDMKALDTCERIKMLEENLDQLNSYADHLELVISDCDVCTKKLRNDNINDTK</sequence>
<keyword evidence="1" id="KW-0175">Coiled coil</keyword>
<dbReference type="InParanoid" id="A0A024G8K4"/>
<reference evidence="2 3" key="1">
    <citation type="submission" date="2012-05" db="EMBL/GenBank/DDBJ databases">
        <title>Recombination and specialization in a pathogen metapopulation.</title>
        <authorList>
            <person name="Gardiner A."/>
            <person name="Kemen E."/>
            <person name="Schultz-Larsen T."/>
            <person name="MacLean D."/>
            <person name="Van Oosterhout C."/>
            <person name="Jones J.D.G."/>
        </authorList>
    </citation>
    <scope>NUCLEOTIDE SEQUENCE [LARGE SCALE GENOMIC DNA]</scope>
    <source>
        <strain evidence="2 3">Ac Nc2</strain>
    </source>
</reference>
<evidence type="ECO:0000256" key="1">
    <source>
        <dbReference type="SAM" id="Coils"/>
    </source>
</evidence>
<feature type="coiled-coil region" evidence="1">
    <location>
        <begin position="208"/>
        <end position="265"/>
    </location>
</feature>
<dbReference type="Proteomes" id="UP000053237">
    <property type="component" value="Unassembled WGS sequence"/>
</dbReference>
<accession>A0A024G8K4</accession>
<gene>
    <name evidence="2" type="ORF">BN9_036490</name>
</gene>
<name>A0A024G8K4_9STRA</name>
<dbReference type="EMBL" id="CAIX01000040">
    <property type="protein sequence ID" value="CCI42865.1"/>
    <property type="molecule type" value="Genomic_DNA"/>
</dbReference>
<organism evidence="2 3">
    <name type="scientific">Albugo candida</name>
    <dbReference type="NCBI Taxonomy" id="65357"/>
    <lineage>
        <taxon>Eukaryota</taxon>
        <taxon>Sar</taxon>
        <taxon>Stramenopiles</taxon>
        <taxon>Oomycota</taxon>
        <taxon>Peronosporomycetes</taxon>
        <taxon>Albuginales</taxon>
        <taxon>Albuginaceae</taxon>
        <taxon>Albugo</taxon>
    </lineage>
</organism>
<keyword evidence="3" id="KW-1185">Reference proteome</keyword>
<protein>
    <submittedName>
        <fullName evidence="2">Uncharacterized protein</fullName>
    </submittedName>
</protein>
<evidence type="ECO:0000313" key="2">
    <source>
        <dbReference type="EMBL" id="CCI42865.1"/>
    </source>
</evidence>
<proteinExistence type="predicted"/>
<dbReference type="OrthoDB" id="126716at2759"/>
<comment type="caution">
    <text evidence="2">The sequence shown here is derived from an EMBL/GenBank/DDBJ whole genome shotgun (WGS) entry which is preliminary data.</text>
</comment>
<dbReference type="AlphaFoldDB" id="A0A024G8K4"/>